<organism evidence="12">
    <name type="scientific">Cucujoidea sp. 22 KM-2017</name>
    <dbReference type="NCBI Taxonomy" id="2219359"/>
    <lineage>
        <taxon>Eukaryota</taxon>
        <taxon>Metazoa</taxon>
        <taxon>Ecdysozoa</taxon>
        <taxon>Arthropoda</taxon>
        <taxon>Hexapoda</taxon>
        <taxon>Insecta</taxon>
        <taxon>Pterygota</taxon>
        <taxon>Neoptera</taxon>
        <taxon>Endopterygota</taxon>
        <taxon>Coleoptera</taxon>
        <taxon>Polyphaga</taxon>
        <taxon>Cucujiformia</taxon>
    </lineage>
</organism>
<dbReference type="GO" id="GO:0008137">
    <property type="term" value="F:NADH dehydrogenase (ubiquinone) activity"/>
    <property type="evidence" value="ECO:0007669"/>
    <property type="project" value="UniProtKB-EC"/>
</dbReference>
<comment type="catalytic activity">
    <reaction evidence="10">
        <text>a ubiquinone + NADH + 5 H(+)(in) = a ubiquinol + NAD(+) + 4 H(+)(out)</text>
        <dbReference type="Rhea" id="RHEA:29091"/>
        <dbReference type="Rhea" id="RHEA-COMP:9565"/>
        <dbReference type="Rhea" id="RHEA-COMP:9566"/>
        <dbReference type="ChEBI" id="CHEBI:15378"/>
        <dbReference type="ChEBI" id="CHEBI:16389"/>
        <dbReference type="ChEBI" id="CHEBI:17976"/>
        <dbReference type="ChEBI" id="CHEBI:57540"/>
        <dbReference type="ChEBI" id="CHEBI:57945"/>
        <dbReference type="EC" id="7.1.1.2"/>
    </reaction>
</comment>
<gene>
    <name evidence="12" type="primary">nad4l</name>
</gene>
<dbReference type="InterPro" id="IPR039428">
    <property type="entry name" value="NUOK/Mnh_C1-like"/>
</dbReference>
<keyword evidence="8 11" id="KW-0472">Membrane</keyword>
<keyword evidence="12" id="KW-0496">Mitochondrion</keyword>
<dbReference type="Pfam" id="PF00420">
    <property type="entry name" value="Oxidored_q2"/>
    <property type="match status" value="1"/>
</dbReference>
<evidence type="ECO:0000256" key="6">
    <source>
        <dbReference type="ARBA" id="ARBA00022989"/>
    </source>
</evidence>
<comment type="similarity">
    <text evidence="2">Belongs to the complex I subunit 4L family.</text>
</comment>
<evidence type="ECO:0000256" key="1">
    <source>
        <dbReference type="ARBA" id="ARBA00004141"/>
    </source>
</evidence>
<sequence length="92" mass="10659">MELMIIYLIVMSLGSIFVNKNHILSILLSLEFMVLTMILFVCYYLSFYMNESYLMMVMLCLSVCESVLGLSIIVLMVRLFGNDYLNSFNLLC</sequence>
<keyword evidence="7" id="KW-0520">NAD</keyword>
<feature type="transmembrane region" description="Helical" evidence="11">
    <location>
        <begin position="53"/>
        <end position="80"/>
    </location>
</feature>
<evidence type="ECO:0000256" key="7">
    <source>
        <dbReference type="ARBA" id="ARBA00023027"/>
    </source>
</evidence>
<keyword evidence="6 11" id="KW-1133">Transmembrane helix</keyword>
<dbReference type="Gene3D" id="1.10.287.3510">
    <property type="match status" value="1"/>
</dbReference>
<evidence type="ECO:0000256" key="3">
    <source>
        <dbReference type="ARBA" id="ARBA00016612"/>
    </source>
</evidence>
<protein>
    <recommendedName>
        <fullName evidence="3">NADH-ubiquinone oxidoreductase chain 4L</fullName>
    </recommendedName>
    <alternativeName>
        <fullName evidence="9">NADH dehydrogenase subunit 4L</fullName>
    </alternativeName>
</protein>
<reference evidence="12" key="1">
    <citation type="journal article" date="2018" name="J. ISSAAS">
        <title>The contribution of mitochondrial metagenomics to large-scale data mining and phylogenetic analysis of Coleoptera.</title>
        <authorList>
            <person name="Miller K."/>
            <person name="Linard B."/>
            <person name="Motyka M."/>
            <person name="Bocek M."/>
            <person name="Vogler A.P."/>
        </authorList>
    </citation>
    <scope>NUCLEOTIDE SEQUENCE</scope>
</reference>
<evidence type="ECO:0000256" key="4">
    <source>
        <dbReference type="ARBA" id="ARBA00022692"/>
    </source>
</evidence>
<feature type="transmembrane region" description="Helical" evidence="11">
    <location>
        <begin position="24"/>
        <end position="46"/>
    </location>
</feature>
<dbReference type="GO" id="GO:0016020">
    <property type="term" value="C:membrane"/>
    <property type="evidence" value="ECO:0007669"/>
    <property type="project" value="UniProtKB-SubCell"/>
</dbReference>
<dbReference type="EMBL" id="MG193439">
    <property type="protein sequence ID" value="AXS65787.1"/>
    <property type="molecule type" value="Genomic_DNA"/>
</dbReference>
<evidence type="ECO:0000256" key="10">
    <source>
        <dbReference type="ARBA" id="ARBA00049551"/>
    </source>
</evidence>
<keyword evidence="4 11" id="KW-0812">Transmembrane</keyword>
<geneLocation type="mitochondrion" evidence="12"/>
<name>A0A346RI90_9CUCU</name>
<evidence type="ECO:0000256" key="5">
    <source>
        <dbReference type="ARBA" id="ARBA00022967"/>
    </source>
</evidence>
<dbReference type="AlphaFoldDB" id="A0A346RI90"/>
<evidence type="ECO:0000256" key="9">
    <source>
        <dbReference type="ARBA" id="ARBA00031586"/>
    </source>
</evidence>
<evidence type="ECO:0000256" key="11">
    <source>
        <dbReference type="SAM" id="Phobius"/>
    </source>
</evidence>
<evidence type="ECO:0000256" key="2">
    <source>
        <dbReference type="ARBA" id="ARBA00010519"/>
    </source>
</evidence>
<proteinExistence type="inferred from homology"/>
<accession>A0A346RI90</accession>
<keyword evidence="5" id="KW-1278">Translocase</keyword>
<comment type="subcellular location">
    <subcellularLocation>
        <location evidence="1">Membrane</location>
        <topology evidence="1">Multi-pass membrane protein</topology>
    </subcellularLocation>
</comment>
<evidence type="ECO:0000313" key="12">
    <source>
        <dbReference type="EMBL" id="AXS65787.1"/>
    </source>
</evidence>
<evidence type="ECO:0000256" key="8">
    <source>
        <dbReference type="ARBA" id="ARBA00023136"/>
    </source>
</evidence>